<protein>
    <submittedName>
        <fullName evidence="2">Uncharacterized protein</fullName>
    </submittedName>
</protein>
<proteinExistence type="predicted"/>
<evidence type="ECO:0000313" key="2">
    <source>
        <dbReference type="EMBL" id="SUC40921.1"/>
    </source>
</evidence>
<feature type="transmembrane region" description="Helical" evidence="1">
    <location>
        <begin position="38"/>
        <end position="59"/>
    </location>
</feature>
<evidence type="ECO:0000313" key="3">
    <source>
        <dbReference type="Proteomes" id="UP000254191"/>
    </source>
</evidence>
<organism evidence="2 3">
    <name type="scientific">Proteus mirabilis</name>
    <dbReference type="NCBI Taxonomy" id="584"/>
    <lineage>
        <taxon>Bacteria</taxon>
        <taxon>Pseudomonadati</taxon>
        <taxon>Pseudomonadota</taxon>
        <taxon>Gammaproteobacteria</taxon>
        <taxon>Enterobacterales</taxon>
        <taxon>Morganellaceae</taxon>
        <taxon>Proteus</taxon>
    </lineage>
</organism>
<feature type="transmembrane region" description="Helical" evidence="1">
    <location>
        <begin position="6"/>
        <end position="26"/>
    </location>
</feature>
<dbReference type="EMBL" id="UGTS01000006">
    <property type="protein sequence ID" value="SUC40921.1"/>
    <property type="molecule type" value="Genomic_DNA"/>
</dbReference>
<dbReference type="Proteomes" id="UP000254191">
    <property type="component" value="Unassembled WGS sequence"/>
</dbReference>
<gene>
    <name evidence="2" type="primary">murJ_1</name>
    <name evidence="2" type="ORF">NCTC11938_05223</name>
</gene>
<sequence>MAYLFIKLAIALAVMSAVLVGMLWVMPDWQQGNMLMRILRLLLVLLLVPQVILSLYMLLDLDRSIFLYAHYNFIVKLAPH</sequence>
<keyword evidence="1" id="KW-0812">Transmembrane</keyword>
<keyword evidence="1" id="KW-1133">Transmembrane helix</keyword>
<accession>A0A379GJA3</accession>
<keyword evidence="1" id="KW-0472">Membrane</keyword>
<evidence type="ECO:0000256" key="1">
    <source>
        <dbReference type="SAM" id="Phobius"/>
    </source>
</evidence>
<reference evidence="2 3" key="1">
    <citation type="submission" date="2018-06" db="EMBL/GenBank/DDBJ databases">
        <authorList>
            <consortium name="Pathogen Informatics"/>
            <person name="Doyle S."/>
        </authorList>
    </citation>
    <scope>NUCLEOTIDE SEQUENCE [LARGE SCALE GENOMIC DNA]</scope>
    <source>
        <strain evidence="2 3">NCTC11938</strain>
    </source>
</reference>
<name>A0A379GJA3_PROMI</name>
<dbReference type="AlphaFoldDB" id="A0A379GJA3"/>